<organism evidence="2 3">
    <name type="scientific">Marasmius crinis-equi</name>
    <dbReference type="NCBI Taxonomy" id="585013"/>
    <lineage>
        <taxon>Eukaryota</taxon>
        <taxon>Fungi</taxon>
        <taxon>Dikarya</taxon>
        <taxon>Basidiomycota</taxon>
        <taxon>Agaricomycotina</taxon>
        <taxon>Agaricomycetes</taxon>
        <taxon>Agaricomycetidae</taxon>
        <taxon>Agaricales</taxon>
        <taxon>Marasmiineae</taxon>
        <taxon>Marasmiaceae</taxon>
        <taxon>Marasmius</taxon>
    </lineage>
</organism>
<reference evidence="2 3" key="1">
    <citation type="submission" date="2024-02" db="EMBL/GenBank/DDBJ databases">
        <title>A draft genome for the cacao thread blight pathogen Marasmius crinis-equi.</title>
        <authorList>
            <person name="Cohen S.P."/>
            <person name="Baruah I.K."/>
            <person name="Amoako-Attah I."/>
            <person name="Bukari Y."/>
            <person name="Meinhardt L.W."/>
            <person name="Bailey B.A."/>
        </authorList>
    </citation>
    <scope>NUCLEOTIDE SEQUENCE [LARGE SCALE GENOMIC DNA]</scope>
    <source>
        <strain evidence="2 3">GH-76</strain>
    </source>
</reference>
<gene>
    <name evidence="2" type="ORF">V5O48_007160</name>
</gene>
<evidence type="ECO:0000313" key="2">
    <source>
        <dbReference type="EMBL" id="KAL0574803.1"/>
    </source>
</evidence>
<proteinExistence type="predicted"/>
<evidence type="ECO:0000256" key="1">
    <source>
        <dbReference type="SAM" id="MobiDB-lite"/>
    </source>
</evidence>
<comment type="caution">
    <text evidence="2">The sequence shown here is derived from an EMBL/GenBank/DDBJ whole genome shotgun (WGS) entry which is preliminary data.</text>
</comment>
<name>A0ABR3FHX0_9AGAR</name>
<feature type="compositionally biased region" description="Low complexity" evidence="1">
    <location>
        <begin position="381"/>
        <end position="407"/>
    </location>
</feature>
<evidence type="ECO:0000313" key="3">
    <source>
        <dbReference type="Proteomes" id="UP001465976"/>
    </source>
</evidence>
<dbReference type="Proteomes" id="UP001465976">
    <property type="component" value="Unassembled WGS sequence"/>
</dbReference>
<sequence>MSSIQLSHPHYLTPQIRLPSVATTQLLTSTGPVDVADLQVLCTGGELLDLLSQVVANNTRYAKGHEALDVAIRRFLGEVQDDDLILYSTPLFETHGYKMPNFSNNDYYRGLRYKYLHLRWERDQGKDEPSRPVDLGVVPCFHTRDSLIADNSLTFGMPLIGDGTNWKRAILLQPLEPIGCWQRILAQTEKANRPVYFRVPVGKVVPYWPEMHNPHLLLLAEVAPYLTGLTGPGLANIMKAADECYRPPDSVKIGSSANQVPVRNESEAATTVSSPWPGYPVLADRRQLGDWVLRHLAPTGLALPPVVASTVPVPDHWCKTTSEPPADDFQFITLDPADSLRTRGRALGRAEQSFYPWSPAPYRFPSTPMAHDDLPRLGNYSATPPSSESLFSSEESSPTSAFSSPSVETLTTLRSSRSMLSLVPFKQRFRKFSTGRKKEVGGSYQQSGELSTTF</sequence>
<keyword evidence="3" id="KW-1185">Reference proteome</keyword>
<dbReference type="EMBL" id="JBAHYK010000363">
    <property type="protein sequence ID" value="KAL0574803.1"/>
    <property type="molecule type" value="Genomic_DNA"/>
</dbReference>
<accession>A0ABR3FHX0</accession>
<feature type="region of interest" description="Disordered" evidence="1">
    <location>
        <begin position="366"/>
        <end position="407"/>
    </location>
</feature>
<feature type="compositionally biased region" description="Polar residues" evidence="1">
    <location>
        <begin position="443"/>
        <end position="454"/>
    </location>
</feature>
<feature type="region of interest" description="Disordered" evidence="1">
    <location>
        <begin position="434"/>
        <end position="454"/>
    </location>
</feature>
<protein>
    <submittedName>
        <fullName evidence="2">Uncharacterized protein</fullName>
    </submittedName>
</protein>